<dbReference type="HOGENOM" id="CLU_550724_0_0_6"/>
<dbReference type="GO" id="GO:0004016">
    <property type="term" value="F:adenylate cyclase activity"/>
    <property type="evidence" value="ECO:0007669"/>
    <property type="project" value="UniProtKB-ARBA"/>
</dbReference>
<keyword evidence="4 7" id="KW-1133">Transmembrane helix</keyword>
<dbReference type="InterPro" id="IPR001054">
    <property type="entry name" value="A/G_cyclase"/>
</dbReference>
<dbReference type="EMBL" id="JH413847">
    <property type="protein sequence ID" value="EHL29443.1"/>
    <property type="molecule type" value="Genomic_DNA"/>
</dbReference>
<dbReference type="Proteomes" id="UP000002770">
    <property type="component" value="Unassembled WGS sequence"/>
</dbReference>
<dbReference type="InParanoid" id="G9ESX6"/>
<dbReference type="PROSITE" id="PS50125">
    <property type="entry name" value="GUANYLATE_CYCLASE_2"/>
    <property type="match status" value="1"/>
</dbReference>
<gene>
    <name evidence="9" type="ORF">LDG_8403</name>
</gene>
<keyword evidence="6" id="KW-0456">Lyase</keyword>
<dbReference type="CDD" id="cd07302">
    <property type="entry name" value="CHD"/>
    <property type="match status" value="1"/>
</dbReference>
<dbReference type="eggNOG" id="COG2114">
    <property type="taxonomic scope" value="Bacteria"/>
</dbReference>
<dbReference type="PANTHER" id="PTHR11920">
    <property type="entry name" value="GUANYLYL CYCLASE"/>
    <property type="match status" value="1"/>
</dbReference>
<dbReference type="RefSeq" id="WP_006872280.1">
    <property type="nucleotide sequence ID" value="NZ_JH413847.1"/>
</dbReference>
<evidence type="ECO:0000256" key="6">
    <source>
        <dbReference type="ARBA" id="ARBA00023239"/>
    </source>
</evidence>
<evidence type="ECO:0000313" key="10">
    <source>
        <dbReference type="Proteomes" id="UP000002770"/>
    </source>
</evidence>
<dbReference type="STRING" id="658187.LDG_8403"/>
<dbReference type="GO" id="GO:0035556">
    <property type="term" value="P:intracellular signal transduction"/>
    <property type="evidence" value="ECO:0007669"/>
    <property type="project" value="InterPro"/>
</dbReference>
<dbReference type="GO" id="GO:0009190">
    <property type="term" value="P:cyclic nucleotide biosynthetic process"/>
    <property type="evidence" value="ECO:0007669"/>
    <property type="project" value="InterPro"/>
</dbReference>
<protein>
    <recommendedName>
        <fullName evidence="8">Guanylate cyclase domain-containing protein</fullName>
    </recommendedName>
</protein>
<feature type="transmembrane region" description="Helical" evidence="7">
    <location>
        <begin position="225"/>
        <end position="247"/>
    </location>
</feature>
<evidence type="ECO:0000256" key="7">
    <source>
        <dbReference type="SAM" id="Phobius"/>
    </source>
</evidence>
<dbReference type="SUPFAM" id="SSF55073">
    <property type="entry name" value="Nucleotide cyclase"/>
    <property type="match status" value="1"/>
</dbReference>
<evidence type="ECO:0000313" key="9">
    <source>
        <dbReference type="EMBL" id="EHL29443.1"/>
    </source>
</evidence>
<dbReference type="Pfam" id="PF00211">
    <property type="entry name" value="Guanylate_cyc"/>
    <property type="match status" value="1"/>
</dbReference>
<keyword evidence="2 7" id="KW-0812">Transmembrane</keyword>
<dbReference type="GO" id="GO:0016020">
    <property type="term" value="C:membrane"/>
    <property type="evidence" value="ECO:0007669"/>
    <property type="project" value="UniProtKB-SubCell"/>
</dbReference>
<dbReference type="Gene3D" id="3.30.70.1230">
    <property type="entry name" value="Nucleotide cyclase"/>
    <property type="match status" value="1"/>
</dbReference>
<organism evidence="9 10">
    <name type="scientific">Legionella drancourtii LLAP12</name>
    <dbReference type="NCBI Taxonomy" id="658187"/>
    <lineage>
        <taxon>Bacteria</taxon>
        <taxon>Pseudomonadati</taxon>
        <taxon>Pseudomonadota</taxon>
        <taxon>Gammaproteobacteria</taxon>
        <taxon>Legionellales</taxon>
        <taxon>Legionellaceae</taxon>
        <taxon>Legionella</taxon>
    </lineage>
</organism>
<keyword evidence="5 7" id="KW-0472">Membrane</keyword>
<reference evidence="9 10" key="1">
    <citation type="journal article" date="2011" name="BMC Genomics">
        <title>Insight into cross-talk between intra-amoebal pathogens.</title>
        <authorList>
            <person name="Gimenez G."/>
            <person name="Bertelli C."/>
            <person name="Moliner C."/>
            <person name="Robert C."/>
            <person name="Raoult D."/>
            <person name="Fournier P.E."/>
            <person name="Greub G."/>
        </authorList>
    </citation>
    <scope>NUCLEOTIDE SEQUENCE [LARGE SCALE GENOMIC DNA]</scope>
    <source>
        <strain evidence="9 10">LLAP12</strain>
    </source>
</reference>
<dbReference type="AlphaFoldDB" id="G9ESX6"/>
<evidence type="ECO:0000256" key="5">
    <source>
        <dbReference type="ARBA" id="ARBA00023136"/>
    </source>
</evidence>
<dbReference type="SMART" id="SM00044">
    <property type="entry name" value="CYCc"/>
    <property type="match status" value="1"/>
</dbReference>
<keyword evidence="10" id="KW-1185">Reference proteome</keyword>
<evidence type="ECO:0000256" key="1">
    <source>
        <dbReference type="ARBA" id="ARBA00004370"/>
    </source>
</evidence>
<dbReference type="PANTHER" id="PTHR11920:SF335">
    <property type="entry name" value="GUANYLATE CYCLASE"/>
    <property type="match status" value="1"/>
</dbReference>
<dbReference type="InterPro" id="IPR050401">
    <property type="entry name" value="Cyclic_nucleotide_synthase"/>
</dbReference>
<sequence length="495" mass="57090">MKLNLKNTRLLNCFFFFLATALISLIICLFELKHIAHQEIISEEERYQSYIIADRLRQRSDDLTAMARLYVNTGEKKYRNYYNEILAIRNGAAPRPLKYDESYWDLIITHKIIPNYMQAQSLAERMLEHHFTLKEFALLLEAKNKSNSLAQTETKAMNTLEGKYEDEQGNYTIPGKPNQQRAQHLLFNAKYMEAKAQVMLPIHKFFEQVNTRTTKKHEELRAKMFQIIFIAILLAILSTLFMLFSLVQALKSLAKANEENDLLLLNILPETIAVRLKSGEEDIADEYTQASIMFADIINFTELTEHLGAKKTVHILNQLFAELDSLTEQYKVEKIKTIGDNYMAASGVPIQTTEHATNMANYALAILEKMQAFNQNHHLKLQFRIGMTYGNVIAGVIGHKKFLYDVWGNVVNLASRLEKNSLPNKIHISEKMAFMLGDEFLIEPYDTLTIKGFGQINTFFLIGKKEKKPQKSKLPLLFNGNVDIFHKYSKHDLSF</sequence>
<dbReference type="OrthoDB" id="8724845at2"/>
<evidence type="ECO:0000259" key="8">
    <source>
        <dbReference type="PROSITE" id="PS50125"/>
    </source>
</evidence>
<proteinExistence type="predicted"/>
<feature type="transmembrane region" description="Helical" evidence="7">
    <location>
        <begin position="14"/>
        <end position="32"/>
    </location>
</feature>
<feature type="domain" description="Guanylate cyclase" evidence="8">
    <location>
        <begin position="291"/>
        <end position="418"/>
    </location>
</feature>
<keyword evidence="3" id="KW-0547">Nucleotide-binding</keyword>
<accession>G9ESX6</accession>
<evidence type="ECO:0000256" key="4">
    <source>
        <dbReference type="ARBA" id="ARBA00022989"/>
    </source>
</evidence>
<evidence type="ECO:0000256" key="2">
    <source>
        <dbReference type="ARBA" id="ARBA00022692"/>
    </source>
</evidence>
<evidence type="ECO:0000256" key="3">
    <source>
        <dbReference type="ARBA" id="ARBA00022741"/>
    </source>
</evidence>
<name>G9ESX6_9GAMM</name>
<dbReference type="InterPro" id="IPR029787">
    <property type="entry name" value="Nucleotide_cyclase"/>
</dbReference>
<dbReference type="GO" id="GO:0000166">
    <property type="term" value="F:nucleotide binding"/>
    <property type="evidence" value="ECO:0007669"/>
    <property type="project" value="UniProtKB-KW"/>
</dbReference>
<comment type="subcellular location">
    <subcellularLocation>
        <location evidence="1">Membrane</location>
    </subcellularLocation>
</comment>